<accession>A0ABS2STF1</accession>
<evidence type="ECO:0000313" key="3">
    <source>
        <dbReference type="Proteomes" id="UP001179280"/>
    </source>
</evidence>
<evidence type="ECO:0000313" key="2">
    <source>
        <dbReference type="EMBL" id="MBM7838787.1"/>
    </source>
</evidence>
<gene>
    <name evidence="2" type="ORF">JOC54_002046</name>
</gene>
<dbReference type="Proteomes" id="UP001179280">
    <property type="component" value="Unassembled WGS sequence"/>
</dbReference>
<keyword evidence="3" id="KW-1185">Reference proteome</keyword>
<name>A0ABS2STF1_9BACI</name>
<evidence type="ECO:0000256" key="1">
    <source>
        <dbReference type="SAM" id="SignalP"/>
    </source>
</evidence>
<reference evidence="2" key="1">
    <citation type="submission" date="2021-01" db="EMBL/GenBank/DDBJ databases">
        <title>Genomic Encyclopedia of Type Strains, Phase IV (KMG-IV): sequencing the most valuable type-strain genomes for metagenomic binning, comparative biology and taxonomic classification.</title>
        <authorList>
            <person name="Goeker M."/>
        </authorList>
    </citation>
    <scope>NUCLEOTIDE SEQUENCE</scope>
    <source>
        <strain evidence="2">DSM 21943</strain>
    </source>
</reference>
<feature type="signal peptide" evidence="1">
    <location>
        <begin position="1"/>
        <end position="23"/>
    </location>
</feature>
<keyword evidence="1" id="KW-0732">Signal</keyword>
<sequence>MNKTFLIVLTLFFSLVFVQSATAASAVEVFTIEKEEVVYSTSINKRIESETTKLLNEAKGLVTKIDPIPKTGYLIKVPLTESFSLNNPWIKSSINQAIFVITDEDSPSFMVINEKNQSIFLYFDGDINSLLQAIDFSIPS</sequence>
<organism evidence="2 3">
    <name type="scientific">Shouchella xiaoxiensis</name>
    <dbReference type="NCBI Taxonomy" id="766895"/>
    <lineage>
        <taxon>Bacteria</taxon>
        <taxon>Bacillati</taxon>
        <taxon>Bacillota</taxon>
        <taxon>Bacilli</taxon>
        <taxon>Bacillales</taxon>
        <taxon>Bacillaceae</taxon>
        <taxon>Shouchella</taxon>
    </lineage>
</organism>
<dbReference type="EMBL" id="JAFBCV010000005">
    <property type="protein sequence ID" value="MBM7838787.1"/>
    <property type="molecule type" value="Genomic_DNA"/>
</dbReference>
<feature type="chain" id="PRO_5045722388" evidence="1">
    <location>
        <begin position="24"/>
        <end position="140"/>
    </location>
</feature>
<protein>
    <submittedName>
        <fullName evidence="2">Uncharacterized protein</fullName>
    </submittedName>
</protein>
<comment type="caution">
    <text evidence="2">The sequence shown here is derived from an EMBL/GenBank/DDBJ whole genome shotgun (WGS) entry which is preliminary data.</text>
</comment>
<proteinExistence type="predicted"/>